<dbReference type="PROSITE" id="PS50092">
    <property type="entry name" value="TSP1"/>
    <property type="match status" value="2"/>
</dbReference>
<dbReference type="Pfam" id="PF00092">
    <property type="entry name" value="VWA"/>
    <property type="match status" value="1"/>
</dbReference>
<dbReference type="InterPro" id="IPR002035">
    <property type="entry name" value="VWF_A"/>
</dbReference>
<organism evidence="4 5">
    <name type="scientific">Pocillopora damicornis</name>
    <name type="common">Cauliflower coral</name>
    <name type="synonym">Millepora damicornis</name>
    <dbReference type="NCBI Taxonomy" id="46731"/>
    <lineage>
        <taxon>Eukaryota</taxon>
        <taxon>Metazoa</taxon>
        <taxon>Cnidaria</taxon>
        <taxon>Anthozoa</taxon>
        <taxon>Hexacorallia</taxon>
        <taxon>Scleractinia</taxon>
        <taxon>Astrocoeniina</taxon>
        <taxon>Pocilloporidae</taxon>
        <taxon>Pocillopora</taxon>
    </lineage>
</organism>
<accession>A0A3M6TIQ7</accession>
<keyword evidence="5" id="KW-1185">Reference proteome</keyword>
<dbReference type="InterPro" id="IPR052065">
    <property type="entry name" value="Compl_asym_regulator"/>
</dbReference>
<dbReference type="InterPro" id="IPR036383">
    <property type="entry name" value="TSP1_rpt_sf"/>
</dbReference>
<dbReference type="SUPFAM" id="SSF82895">
    <property type="entry name" value="TSP-1 type 1 repeat"/>
    <property type="match status" value="2"/>
</dbReference>
<keyword evidence="2" id="KW-1015">Disulfide bond</keyword>
<proteinExistence type="predicted"/>
<dbReference type="PANTHER" id="PTHR22906">
    <property type="entry name" value="PROPERDIN"/>
    <property type="match status" value="1"/>
</dbReference>
<gene>
    <name evidence="4" type="ORF">pdam_00013233</name>
</gene>
<dbReference type="InterPro" id="IPR000884">
    <property type="entry name" value="TSP1_rpt"/>
</dbReference>
<dbReference type="EMBL" id="RCHS01003518">
    <property type="protein sequence ID" value="RMX41211.1"/>
    <property type="molecule type" value="Genomic_DNA"/>
</dbReference>
<evidence type="ECO:0000256" key="1">
    <source>
        <dbReference type="ARBA" id="ARBA00022737"/>
    </source>
</evidence>
<dbReference type="AlphaFoldDB" id="A0A3M6TIQ7"/>
<evidence type="ECO:0000259" key="3">
    <source>
        <dbReference type="PROSITE" id="PS50234"/>
    </source>
</evidence>
<keyword evidence="1" id="KW-0677">Repeat</keyword>
<dbReference type="Gene3D" id="2.20.100.10">
    <property type="entry name" value="Thrombospondin type-1 (TSP1) repeat"/>
    <property type="match status" value="2"/>
</dbReference>
<dbReference type="SMART" id="SM00209">
    <property type="entry name" value="TSP1"/>
    <property type="match status" value="2"/>
</dbReference>
<name>A0A3M6TIQ7_POCDA</name>
<dbReference type="Pfam" id="PF00090">
    <property type="entry name" value="TSP_1"/>
    <property type="match status" value="2"/>
</dbReference>
<dbReference type="Gene3D" id="3.40.50.410">
    <property type="entry name" value="von Willebrand factor, type A domain"/>
    <property type="match status" value="1"/>
</dbReference>
<dbReference type="PANTHER" id="PTHR22906:SF54">
    <property type="entry name" value="IG-LIKE DOMAIN-CONTAINING PROTEIN"/>
    <property type="match status" value="1"/>
</dbReference>
<evidence type="ECO:0000313" key="5">
    <source>
        <dbReference type="Proteomes" id="UP000275408"/>
    </source>
</evidence>
<comment type="caution">
    <text evidence="4">The sequence shown here is derived from an EMBL/GenBank/DDBJ whole genome shotgun (WGS) entry which is preliminary data.</text>
</comment>
<protein>
    <recommendedName>
        <fullName evidence="3">VWFA domain-containing protein</fullName>
    </recommendedName>
</protein>
<dbReference type="Proteomes" id="UP000275408">
    <property type="component" value="Unassembled WGS sequence"/>
</dbReference>
<dbReference type="SUPFAM" id="SSF53300">
    <property type="entry name" value="vWA-like"/>
    <property type="match status" value="1"/>
</dbReference>
<evidence type="ECO:0000256" key="2">
    <source>
        <dbReference type="ARBA" id="ARBA00023157"/>
    </source>
</evidence>
<dbReference type="FunFam" id="2.20.100.10:FF:000001">
    <property type="entry name" value="semaphorin-5A isoform X1"/>
    <property type="match status" value="1"/>
</dbReference>
<reference evidence="4 5" key="1">
    <citation type="journal article" date="2018" name="Sci. Rep.">
        <title>Comparative analysis of the Pocillopora damicornis genome highlights role of immune system in coral evolution.</title>
        <authorList>
            <person name="Cunning R."/>
            <person name="Bay R.A."/>
            <person name="Gillette P."/>
            <person name="Baker A.C."/>
            <person name="Traylor-Knowles N."/>
        </authorList>
    </citation>
    <scope>NUCLEOTIDE SEQUENCE [LARGE SCALE GENOMIC DNA]</scope>
    <source>
        <strain evidence="4">RSMAS</strain>
        <tissue evidence="4">Whole animal</tissue>
    </source>
</reference>
<feature type="domain" description="VWFA" evidence="3">
    <location>
        <begin position="143"/>
        <end position="223"/>
    </location>
</feature>
<sequence>MDLIMMYIEEAIDGKYTEWKESECSATCGGGVITKTRTCTNPAPQHGGKDCSELGPAEITLSCNEESCAIDGKYTEWQESECTVTCGGGVKTFARTCTNPPPSNGGKECSELGPSEKTESCNTQECHRFHDLDFIIYHLLRHDKDALQKKIAEEPMVLHYQTRTDMALLMARDEMFTEAGGDRPDKPNVMIVLTDGKPTNPNEDFDFKAFSKEISKDFKVSIK</sequence>
<dbReference type="OrthoDB" id="5970797at2759"/>
<evidence type="ECO:0000313" key="4">
    <source>
        <dbReference type="EMBL" id="RMX41211.1"/>
    </source>
</evidence>
<dbReference type="PROSITE" id="PS50234">
    <property type="entry name" value="VWFA"/>
    <property type="match status" value="1"/>
</dbReference>
<dbReference type="InterPro" id="IPR036465">
    <property type="entry name" value="vWFA_dom_sf"/>
</dbReference>